<dbReference type="InterPro" id="IPR014284">
    <property type="entry name" value="RNA_pol_sigma-70_dom"/>
</dbReference>
<dbReference type="SUPFAM" id="SSF88659">
    <property type="entry name" value="Sigma3 and sigma4 domains of RNA polymerase sigma factors"/>
    <property type="match status" value="1"/>
</dbReference>
<dbReference type="PANTHER" id="PTHR43133">
    <property type="entry name" value="RNA POLYMERASE ECF-TYPE SIGMA FACTO"/>
    <property type="match status" value="1"/>
</dbReference>
<sequence>MKVVSEALDFNNTTTVSVKNPTVEEVRFQTDSELWEAFKEGDETAFIKIYNDYFESLCDFGIQFAALSTVKDAVQDVFIHLRTKRAQLPALKNSIQPFLFQCLKRHLFNLNKKAAKSNFKLTEDIFEIAVSHESAIILNQEHKVKLERLNRALGKLNAKQREAIYYYFYKEMSYEEVQDLMGFDNVKSARNLIYKIVKKLKQTFLYFF</sequence>
<dbReference type="GO" id="GO:0006352">
    <property type="term" value="P:DNA-templated transcription initiation"/>
    <property type="evidence" value="ECO:0007669"/>
    <property type="project" value="InterPro"/>
</dbReference>
<keyword evidence="2" id="KW-0805">Transcription regulation</keyword>
<name>W2UQF6_9FLAO</name>
<dbReference type="PANTHER" id="PTHR43133:SF46">
    <property type="entry name" value="RNA POLYMERASE SIGMA-70 FACTOR ECF SUBFAMILY"/>
    <property type="match status" value="1"/>
</dbReference>
<proteinExistence type="inferred from homology"/>
<dbReference type="InterPro" id="IPR036388">
    <property type="entry name" value="WH-like_DNA-bd_sf"/>
</dbReference>
<evidence type="ECO:0000256" key="4">
    <source>
        <dbReference type="ARBA" id="ARBA00023163"/>
    </source>
</evidence>
<keyword evidence="4" id="KW-0804">Transcription</keyword>
<dbReference type="SUPFAM" id="SSF88946">
    <property type="entry name" value="Sigma2 domain of RNA polymerase sigma factors"/>
    <property type="match status" value="1"/>
</dbReference>
<dbReference type="InterPro" id="IPR013325">
    <property type="entry name" value="RNA_pol_sigma_r2"/>
</dbReference>
<dbReference type="Gene3D" id="1.10.1740.10">
    <property type="match status" value="1"/>
</dbReference>
<feature type="domain" description="RNA polymerase sigma factor 70 region 4 type 2" evidence="5">
    <location>
        <begin position="147"/>
        <end position="200"/>
    </location>
</feature>
<keyword evidence="3" id="KW-0731">Sigma factor</keyword>
<dbReference type="InterPro" id="IPR013324">
    <property type="entry name" value="RNA_pol_sigma_r3/r4-like"/>
</dbReference>
<reference evidence="6 7" key="2">
    <citation type="journal article" date="2016" name="Genome Announc.">
        <title>Draft Genome Sequence of Zhouia amylolytica AD3, Isolated from Tidal Flat Sediment.</title>
        <authorList>
            <person name="Jia B."/>
            <person name="Jin H.M."/>
            <person name="Lee H.J."/>
            <person name="Jeon C.O."/>
        </authorList>
    </citation>
    <scope>NUCLEOTIDE SEQUENCE [LARGE SCALE GENOMIC DNA]</scope>
    <source>
        <strain evidence="6 7">AD3</strain>
    </source>
</reference>
<dbReference type="Proteomes" id="UP000018850">
    <property type="component" value="Unassembled WGS sequence"/>
</dbReference>
<dbReference type="EMBL" id="AYXY01000019">
    <property type="protein sequence ID" value="ETN95726.1"/>
    <property type="molecule type" value="Genomic_DNA"/>
</dbReference>
<evidence type="ECO:0000313" key="7">
    <source>
        <dbReference type="Proteomes" id="UP000018850"/>
    </source>
</evidence>
<evidence type="ECO:0000256" key="1">
    <source>
        <dbReference type="ARBA" id="ARBA00010641"/>
    </source>
</evidence>
<evidence type="ECO:0000259" key="5">
    <source>
        <dbReference type="Pfam" id="PF08281"/>
    </source>
</evidence>
<accession>W2UQF6</accession>
<gene>
    <name evidence="6" type="ORF">P278_14480</name>
</gene>
<dbReference type="eggNOG" id="COG1595">
    <property type="taxonomic scope" value="Bacteria"/>
</dbReference>
<dbReference type="CDD" id="cd06171">
    <property type="entry name" value="Sigma70_r4"/>
    <property type="match status" value="1"/>
</dbReference>
<dbReference type="GO" id="GO:0016987">
    <property type="term" value="F:sigma factor activity"/>
    <property type="evidence" value="ECO:0007669"/>
    <property type="project" value="UniProtKB-KW"/>
</dbReference>
<reference evidence="7" key="1">
    <citation type="submission" date="2013-11" db="EMBL/GenBank/DDBJ databases">
        <title>Draft genome sequence from a member of Zhouia, isolated tidal flat.</title>
        <authorList>
            <person name="Jin H."/>
            <person name="Jeon C.O."/>
        </authorList>
    </citation>
    <scope>NUCLEOTIDE SEQUENCE [LARGE SCALE GENOMIC DNA]</scope>
    <source>
        <strain evidence="7">AD3</strain>
    </source>
</reference>
<dbReference type="InterPro" id="IPR013249">
    <property type="entry name" value="RNA_pol_sigma70_r4_t2"/>
</dbReference>
<evidence type="ECO:0000313" key="6">
    <source>
        <dbReference type="EMBL" id="ETN95726.1"/>
    </source>
</evidence>
<dbReference type="STRING" id="376730.SAMN04487906_0880"/>
<dbReference type="Pfam" id="PF08281">
    <property type="entry name" value="Sigma70_r4_2"/>
    <property type="match status" value="1"/>
</dbReference>
<organism evidence="6 7">
    <name type="scientific">Zhouia amylolytica AD3</name>
    <dbReference type="NCBI Taxonomy" id="1286632"/>
    <lineage>
        <taxon>Bacteria</taxon>
        <taxon>Pseudomonadati</taxon>
        <taxon>Bacteroidota</taxon>
        <taxon>Flavobacteriia</taxon>
        <taxon>Flavobacteriales</taxon>
        <taxon>Flavobacteriaceae</taxon>
        <taxon>Zhouia</taxon>
    </lineage>
</organism>
<comment type="similarity">
    <text evidence="1">Belongs to the sigma-70 factor family. ECF subfamily.</text>
</comment>
<dbReference type="Gene3D" id="1.10.10.10">
    <property type="entry name" value="Winged helix-like DNA-binding domain superfamily/Winged helix DNA-binding domain"/>
    <property type="match status" value="1"/>
</dbReference>
<evidence type="ECO:0000256" key="3">
    <source>
        <dbReference type="ARBA" id="ARBA00023082"/>
    </source>
</evidence>
<dbReference type="GO" id="GO:0003677">
    <property type="term" value="F:DNA binding"/>
    <property type="evidence" value="ECO:0007669"/>
    <property type="project" value="InterPro"/>
</dbReference>
<dbReference type="AlphaFoldDB" id="W2UQF6"/>
<dbReference type="NCBIfam" id="TIGR02937">
    <property type="entry name" value="sigma70-ECF"/>
    <property type="match status" value="1"/>
</dbReference>
<dbReference type="InterPro" id="IPR039425">
    <property type="entry name" value="RNA_pol_sigma-70-like"/>
</dbReference>
<keyword evidence="7" id="KW-1185">Reference proteome</keyword>
<dbReference type="RefSeq" id="WP_051413450.1">
    <property type="nucleotide sequence ID" value="NZ_AYXY01000019.1"/>
</dbReference>
<comment type="caution">
    <text evidence="6">The sequence shown here is derived from an EMBL/GenBank/DDBJ whole genome shotgun (WGS) entry which is preliminary data.</text>
</comment>
<evidence type="ECO:0000256" key="2">
    <source>
        <dbReference type="ARBA" id="ARBA00023015"/>
    </source>
</evidence>
<protein>
    <recommendedName>
        <fullName evidence="5">RNA polymerase sigma factor 70 region 4 type 2 domain-containing protein</fullName>
    </recommendedName>
</protein>